<dbReference type="PANTHER" id="PTHR42057:SF2">
    <property type="entry name" value="F-BOX DOMAIN PROTEIN (AFU_ORTHOLOGUE AFUA_4G00200)-RELATED"/>
    <property type="match status" value="1"/>
</dbReference>
<proteinExistence type="predicted"/>
<accession>A0A8H5T700</accession>
<evidence type="ECO:0000313" key="4">
    <source>
        <dbReference type="Proteomes" id="UP000567885"/>
    </source>
</evidence>
<feature type="domain" description="F-box" evidence="2">
    <location>
        <begin position="10"/>
        <end position="50"/>
    </location>
</feature>
<dbReference type="PANTHER" id="PTHR42057">
    <property type="entry name" value="F-BOX DOMAIN PROTEIN (AFU_ORTHOLOGUE AFUA_4G00200)"/>
    <property type="match status" value="1"/>
</dbReference>
<feature type="region of interest" description="Disordered" evidence="1">
    <location>
        <begin position="438"/>
        <end position="465"/>
    </location>
</feature>
<evidence type="ECO:0000259" key="2">
    <source>
        <dbReference type="SMART" id="SM00256"/>
    </source>
</evidence>
<dbReference type="SUPFAM" id="SSF81383">
    <property type="entry name" value="F-box domain"/>
    <property type="match status" value="1"/>
</dbReference>
<evidence type="ECO:0000256" key="1">
    <source>
        <dbReference type="SAM" id="MobiDB-lite"/>
    </source>
</evidence>
<dbReference type="OrthoDB" id="3140657at2759"/>
<dbReference type="AlphaFoldDB" id="A0A8H5T700"/>
<name>A0A8H5T700_FUSHE</name>
<dbReference type="SMART" id="SM00256">
    <property type="entry name" value="FBOX"/>
    <property type="match status" value="1"/>
</dbReference>
<gene>
    <name evidence="3" type="ORF">FHETE_7225</name>
</gene>
<dbReference type="CDD" id="cd09917">
    <property type="entry name" value="F-box_SF"/>
    <property type="match status" value="1"/>
</dbReference>
<protein>
    <recommendedName>
        <fullName evidence="2">F-box domain-containing protein</fullName>
    </recommendedName>
</protein>
<dbReference type="Pfam" id="PF12937">
    <property type="entry name" value="F-box-like"/>
    <property type="match status" value="1"/>
</dbReference>
<reference evidence="3 4" key="1">
    <citation type="submission" date="2020-05" db="EMBL/GenBank/DDBJ databases">
        <title>Identification and distribution of gene clusters putatively required for synthesis of sphingolipid metabolism inhibitors in phylogenetically diverse species of the filamentous fungus Fusarium.</title>
        <authorList>
            <person name="Kim H.-S."/>
            <person name="Busman M."/>
            <person name="Brown D.W."/>
            <person name="Divon H."/>
            <person name="Uhlig S."/>
            <person name="Proctor R.H."/>
        </authorList>
    </citation>
    <scope>NUCLEOTIDE SEQUENCE [LARGE SCALE GENOMIC DNA]</scope>
    <source>
        <strain evidence="3 4">NRRL 20693</strain>
    </source>
</reference>
<dbReference type="InterPro" id="IPR001810">
    <property type="entry name" value="F-box_dom"/>
</dbReference>
<evidence type="ECO:0000313" key="3">
    <source>
        <dbReference type="EMBL" id="KAF5664116.1"/>
    </source>
</evidence>
<dbReference type="Proteomes" id="UP000567885">
    <property type="component" value="Unassembled WGS sequence"/>
</dbReference>
<keyword evidence="4" id="KW-1185">Reference proteome</keyword>
<organism evidence="3 4">
    <name type="scientific">Fusarium heterosporum</name>
    <dbReference type="NCBI Taxonomy" id="42747"/>
    <lineage>
        <taxon>Eukaryota</taxon>
        <taxon>Fungi</taxon>
        <taxon>Dikarya</taxon>
        <taxon>Ascomycota</taxon>
        <taxon>Pezizomycotina</taxon>
        <taxon>Sordariomycetes</taxon>
        <taxon>Hypocreomycetidae</taxon>
        <taxon>Hypocreales</taxon>
        <taxon>Nectriaceae</taxon>
        <taxon>Fusarium</taxon>
        <taxon>Fusarium heterosporum species complex</taxon>
    </lineage>
</organism>
<sequence>MSAYSGHDVLVNEIWDHVCSYLTPPNLARLSLVSRRLNEIALPRKYKSLRLEPFGPSVERFINIAKSPQLRNIVREITIDTRVDFDFEYACNSEYPVPITFMCAIPHLRLFTNVTALHIRFVEECGEGDRDDCGISMEETWEFRYGILDTVMHCAAGQWTLEKQRAIDSLFLGTGVCDLEEFDYSDQNSDFTNRGPFPLRELTITNLADYDDDYLTSSEAWNAIISLPTLIDLKLMIATEKNNHSPGRAIKYEEKYYFFQNIHKTWLSPNLSQHLRVLSLYFGDYWGWLPKMDFRLIGEESPFPQLKILALGNYVFSHEWQIEWFSKIGKENGSGGLKELYLDDCPMLFQASQCGVSDDRYPDFKRILEDQCSSETYSYPTRWHHVLVHWKDSMKGLEVLKMGSGSWYLAPWDAHQTILNDLDYADTCSQKLEHRLSGNQHRHFASPAPASDDEKDGDEWESKKWRNGTGLSDTRCTRMQYIEYDIGTGPSPWLEKTGDYCFPNGFEPEDGTLIQDDLAWEEMIAANQTRREARNGRTACF</sequence>
<dbReference type="InterPro" id="IPR036047">
    <property type="entry name" value="F-box-like_dom_sf"/>
</dbReference>
<comment type="caution">
    <text evidence="3">The sequence shown here is derived from an EMBL/GenBank/DDBJ whole genome shotgun (WGS) entry which is preliminary data.</text>
</comment>
<dbReference type="EMBL" id="JAAGWQ010000137">
    <property type="protein sequence ID" value="KAF5664116.1"/>
    <property type="molecule type" value="Genomic_DNA"/>
</dbReference>